<dbReference type="Pfam" id="PF04851">
    <property type="entry name" value="ResIII"/>
    <property type="match status" value="1"/>
</dbReference>
<feature type="compositionally biased region" description="Basic and acidic residues" evidence="2">
    <location>
        <begin position="415"/>
        <end position="431"/>
    </location>
</feature>
<dbReference type="PROSITE" id="PS51192">
    <property type="entry name" value="HELICASE_ATP_BIND_1"/>
    <property type="match status" value="1"/>
</dbReference>
<dbReference type="AlphaFoldDB" id="A0A6A6U8N7"/>
<gene>
    <name evidence="5" type="ORF">BT63DRAFT_402559</name>
</gene>
<feature type="region of interest" description="Disordered" evidence="2">
    <location>
        <begin position="415"/>
        <end position="447"/>
    </location>
</feature>
<evidence type="ECO:0000259" key="4">
    <source>
        <dbReference type="PROSITE" id="PS51194"/>
    </source>
</evidence>
<dbReference type="CDD" id="cd18032">
    <property type="entry name" value="DEXHc_RE_I_III_res"/>
    <property type="match status" value="1"/>
</dbReference>
<dbReference type="GO" id="GO:0000403">
    <property type="term" value="F:Y-form DNA binding"/>
    <property type="evidence" value="ECO:0007669"/>
    <property type="project" value="TreeGrafter"/>
</dbReference>
<dbReference type="GO" id="GO:0061749">
    <property type="term" value="F:forked DNA-dependent helicase activity"/>
    <property type="evidence" value="ECO:0007669"/>
    <property type="project" value="TreeGrafter"/>
</dbReference>
<dbReference type="OrthoDB" id="16911at2759"/>
<dbReference type="SUPFAM" id="SSF52540">
    <property type="entry name" value="P-loop containing nucleoside triphosphate hydrolases"/>
    <property type="match status" value="1"/>
</dbReference>
<dbReference type="InterPro" id="IPR001650">
    <property type="entry name" value="Helicase_C-like"/>
</dbReference>
<dbReference type="SMART" id="SM00487">
    <property type="entry name" value="DEXDc"/>
    <property type="match status" value="1"/>
</dbReference>
<evidence type="ECO:0000256" key="2">
    <source>
        <dbReference type="SAM" id="MobiDB-lite"/>
    </source>
</evidence>
<dbReference type="InterPro" id="IPR027417">
    <property type="entry name" value="P-loop_NTPase"/>
</dbReference>
<protein>
    <submittedName>
        <fullName evidence="5">P-loop containing nucleoside triphosphate hydrolase protein</fullName>
    </submittedName>
</protein>
<keyword evidence="5" id="KW-0378">Hydrolase</keyword>
<sequence length="641" mass="71920">MFLASSGIRRLAFLFSWSLKTRRHSSGLVPVRLRDYQEECIQSVLSYLKNGHKRLGISLATGSGKTVVFTQLIDRIKPPQKHATQTLILAHRRELVEQAARHCTNAYPNKSVDIELGKSQASGAADITVASIQSIMSKERLEKYDPKNFKLVLVDEAHHIVAPQYLDVLGHFGLRPLQEDAPALVGVSATFSRFDGIKLGTAIDHIVFHKDYVDMIGDGWLSDVLFTTVKLENADLSKVKTGANGDFSTGSLGRAINNEENREATVKSWLLRCSKRKSTIVFCVDVQHVVDLAAQFGRYNIEARYVTGTTSGKRRSETIDAFRNGEFPVLLNCGVFTEGTDIPNIDCVLLARPTQSRNLLIQMIGRGMRLSPGKENCHIIDMVSSLATGIVTTPTLYGLDPDEIVNEAKVEDLEKLRERQERENLARESRSSRAATEPARDPSAPPLRVKFTDYDTITDLLQDTSADRHIRALSRYAWVQVYEDNYILNNQAGGYLRLIREDGVFRVKHVAKLPPYAPAPYAKPRTIVDNVESFAHAVNAADAVAEKMFAFVFIDKNQGWRRGPATEAQVKFLNRFRAEDEQLVPEKVSKGRAMDMITKMKFGAKGRFQKLRKKSEKKVAETKKIEDMRLREQVSVGPTMR</sequence>
<dbReference type="PROSITE" id="PS51194">
    <property type="entry name" value="HELICASE_CTER"/>
    <property type="match status" value="1"/>
</dbReference>
<feature type="domain" description="Helicase ATP-binding" evidence="3">
    <location>
        <begin position="46"/>
        <end position="209"/>
    </location>
</feature>
<dbReference type="CDD" id="cd18799">
    <property type="entry name" value="SF2_C_EcoAI-like"/>
    <property type="match status" value="1"/>
</dbReference>
<dbReference type="GO" id="GO:0070125">
    <property type="term" value="P:mitochondrial translational elongation"/>
    <property type="evidence" value="ECO:0007669"/>
    <property type="project" value="TreeGrafter"/>
</dbReference>
<dbReference type="InterPro" id="IPR050742">
    <property type="entry name" value="Helicase_Restrict-Modif_Enz"/>
</dbReference>
<dbReference type="GO" id="GO:0032042">
    <property type="term" value="P:mitochondrial DNA metabolic process"/>
    <property type="evidence" value="ECO:0007669"/>
    <property type="project" value="TreeGrafter"/>
</dbReference>
<dbReference type="GO" id="GO:0036121">
    <property type="term" value="F:double-stranded DNA helicase activity"/>
    <property type="evidence" value="ECO:0007669"/>
    <property type="project" value="TreeGrafter"/>
</dbReference>
<evidence type="ECO:0000256" key="1">
    <source>
        <dbReference type="ARBA" id="ARBA00022806"/>
    </source>
</evidence>
<dbReference type="SMART" id="SM00490">
    <property type="entry name" value="HELICc"/>
    <property type="match status" value="1"/>
</dbReference>
<keyword evidence="1" id="KW-0347">Helicase</keyword>
<dbReference type="Proteomes" id="UP000799302">
    <property type="component" value="Unassembled WGS sequence"/>
</dbReference>
<keyword evidence="1" id="KW-0547">Nucleotide-binding</keyword>
<reference evidence="5" key="1">
    <citation type="journal article" date="2020" name="Stud. Mycol.">
        <title>101 Dothideomycetes genomes: a test case for predicting lifestyles and emergence of pathogens.</title>
        <authorList>
            <person name="Haridas S."/>
            <person name="Albert R."/>
            <person name="Binder M."/>
            <person name="Bloem J."/>
            <person name="Labutti K."/>
            <person name="Salamov A."/>
            <person name="Andreopoulos B."/>
            <person name="Baker S."/>
            <person name="Barry K."/>
            <person name="Bills G."/>
            <person name="Bluhm B."/>
            <person name="Cannon C."/>
            <person name="Castanera R."/>
            <person name="Culley D."/>
            <person name="Daum C."/>
            <person name="Ezra D."/>
            <person name="Gonzalez J."/>
            <person name="Henrissat B."/>
            <person name="Kuo A."/>
            <person name="Liang C."/>
            <person name="Lipzen A."/>
            <person name="Lutzoni F."/>
            <person name="Magnuson J."/>
            <person name="Mondo S."/>
            <person name="Nolan M."/>
            <person name="Ohm R."/>
            <person name="Pangilinan J."/>
            <person name="Park H.-J."/>
            <person name="Ramirez L."/>
            <person name="Alfaro M."/>
            <person name="Sun H."/>
            <person name="Tritt A."/>
            <person name="Yoshinaga Y."/>
            <person name="Zwiers L.-H."/>
            <person name="Turgeon B."/>
            <person name="Goodwin S."/>
            <person name="Spatafora J."/>
            <person name="Crous P."/>
            <person name="Grigoriev I."/>
        </authorList>
    </citation>
    <scope>NUCLEOTIDE SEQUENCE</scope>
    <source>
        <strain evidence="5">CBS 115976</strain>
    </source>
</reference>
<evidence type="ECO:0000259" key="3">
    <source>
        <dbReference type="PROSITE" id="PS51192"/>
    </source>
</evidence>
<dbReference type="GO" id="GO:0005524">
    <property type="term" value="F:ATP binding"/>
    <property type="evidence" value="ECO:0007669"/>
    <property type="project" value="InterPro"/>
</dbReference>
<dbReference type="GO" id="GO:0016787">
    <property type="term" value="F:hydrolase activity"/>
    <property type="evidence" value="ECO:0007669"/>
    <property type="project" value="UniProtKB-KW"/>
</dbReference>
<evidence type="ECO:0000313" key="6">
    <source>
        <dbReference type="Proteomes" id="UP000799302"/>
    </source>
</evidence>
<dbReference type="InterPro" id="IPR006935">
    <property type="entry name" value="Helicase/UvrB_N"/>
</dbReference>
<dbReference type="EMBL" id="MU004236">
    <property type="protein sequence ID" value="KAF2668635.1"/>
    <property type="molecule type" value="Genomic_DNA"/>
</dbReference>
<organism evidence="5 6">
    <name type="scientific">Microthyrium microscopicum</name>
    <dbReference type="NCBI Taxonomy" id="703497"/>
    <lineage>
        <taxon>Eukaryota</taxon>
        <taxon>Fungi</taxon>
        <taxon>Dikarya</taxon>
        <taxon>Ascomycota</taxon>
        <taxon>Pezizomycotina</taxon>
        <taxon>Dothideomycetes</taxon>
        <taxon>Dothideomycetes incertae sedis</taxon>
        <taxon>Microthyriales</taxon>
        <taxon>Microthyriaceae</taxon>
        <taxon>Microthyrium</taxon>
    </lineage>
</organism>
<dbReference type="PANTHER" id="PTHR47396:SF1">
    <property type="entry name" value="ATP-DEPENDENT HELICASE IRC3-RELATED"/>
    <property type="match status" value="1"/>
</dbReference>
<accession>A0A6A6U8N7</accession>
<dbReference type="Pfam" id="PF00271">
    <property type="entry name" value="Helicase_C"/>
    <property type="match status" value="1"/>
</dbReference>
<feature type="domain" description="Helicase C-terminal" evidence="4">
    <location>
        <begin position="265"/>
        <end position="433"/>
    </location>
</feature>
<keyword evidence="1" id="KW-0067">ATP-binding</keyword>
<dbReference type="InterPro" id="IPR014001">
    <property type="entry name" value="Helicase_ATP-bd"/>
</dbReference>
<dbReference type="GO" id="GO:0005759">
    <property type="term" value="C:mitochondrial matrix"/>
    <property type="evidence" value="ECO:0007669"/>
    <property type="project" value="TreeGrafter"/>
</dbReference>
<dbReference type="Gene3D" id="3.40.50.300">
    <property type="entry name" value="P-loop containing nucleotide triphosphate hydrolases"/>
    <property type="match status" value="2"/>
</dbReference>
<evidence type="ECO:0000313" key="5">
    <source>
        <dbReference type="EMBL" id="KAF2668635.1"/>
    </source>
</evidence>
<name>A0A6A6U8N7_9PEZI</name>
<proteinExistence type="predicted"/>
<dbReference type="PANTHER" id="PTHR47396">
    <property type="entry name" value="TYPE I RESTRICTION ENZYME ECOKI R PROTEIN"/>
    <property type="match status" value="1"/>
</dbReference>
<keyword evidence="6" id="KW-1185">Reference proteome</keyword>